<gene>
    <name evidence="8" type="ORF">METZ01_LOCUS351446</name>
</gene>
<comment type="cofactor">
    <cofactor evidence="1">
        <name>Zn(2+)</name>
        <dbReference type="ChEBI" id="CHEBI:29105"/>
    </cofactor>
</comment>
<keyword evidence="3" id="KW-0479">Metal-binding</keyword>
<keyword evidence="4" id="KW-0378">Hydrolase</keyword>
<evidence type="ECO:0000259" key="7">
    <source>
        <dbReference type="Pfam" id="PF01432"/>
    </source>
</evidence>
<protein>
    <recommendedName>
        <fullName evidence="7">Peptidase M3A/M3B catalytic domain-containing protein</fullName>
    </recommendedName>
</protein>
<feature type="non-terminal residue" evidence="8">
    <location>
        <position position="319"/>
    </location>
</feature>
<dbReference type="EMBL" id="UINC01122648">
    <property type="protein sequence ID" value="SVC98592.1"/>
    <property type="molecule type" value="Genomic_DNA"/>
</dbReference>
<feature type="non-terminal residue" evidence="8">
    <location>
        <position position="1"/>
    </location>
</feature>
<dbReference type="GO" id="GO:0046872">
    <property type="term" value="F:metal ion binding"/>
    <property type="evidence" value="ECO:0007669"/>
    <property type="project" value="UniProtKB-KW"/>
</dbReference>
<evidence type="ECO:0000313" key="8">
    <source>
        <dbReference type="EMBL" id="SVC98592.1"/>
    </source>
</evidence>
<dbReference type="GO" id="GO:0004222">
    <property type="term" value="F:metalloendopeptidase activity"/>
    <property type="evidence" value="ECO:0007669"/>
    <property type="project" value="InterPro"/>
</dbReference>
<dbReference type="Pfam" id="PF01432">
    <property type="entry name" value="Peptidase_M3"/>
    <property type="match status" value="1"/>
</dbReference>
<proteinExistence type="predicted"/>
<evidence type="ECO:0000256" key="3">
    <source>
        <dbReference type="ARBA" id="ARBA00022723"/>
    </source>
</evidence>
<dbReference type="AlphaFoldDB" id="A0A382RMV4"/>
<dbReference type="InterPro" id="IPR001567">
    <property type="entry name" value="Pept_M3A_M3B_dom"/>
</dbReference>
<name>A0A382RMV4_9ZZZZ</name>
<reference evidence="8" key="1">
    <citation type="submission" date="2018-05" db="EMBL/GenBank/DDBJ databases">
        <authorList>
            <person name="Lanie J.A."/>
            <person name="Ng W.-L."/>
            <person name="Kazmierczak K.M."/>
            <person name="Andrzejewski T.M."/>
            <person name="Davidsen T.M."/>
            <person name="Wayne K.J."/>
            <person name="Tettelin H."/>
            <person name="Glass J.I."/>
            <person name="Rusch D."/>
            <person name="Podicherti R."/>
            <person name="Tsui H.-C.T."/>
            <person name="Winkler M.E."/>
        </authorList>
    </citation>
    <scope>NUCLEOTIDE SEQUENCE</scope>
</reference>
<dbReference type="GO" id="GO:0006508">
    <property type="term" value="P:proteolysis"/>
    <property type="evidence" value="ECO:0007669"/>
    <property type="project" value="UniProtKB-KW"/>
</dbReference>
<accession>A0A382RMV4</accession>
<dbReference type="Gene3D" id="1.10.1370.30">
    <property type="match status" value="1"/>
</dbReference>
<evidence type="ECO:0000256" key="4">
    <source>
        <dbReference type="ARBA" id="ARBA00022801"/>
    </source>
</evidence>
<keyword evidence="6" id="KW-0482">Metalloprotease</keyword>
<evidence type="ECO:0000256" key="2">
    <source>
        <dbReference type="ARBA" id="ARBA00022670"/>
    </source>
</evidence>
<keyword evidence="5" id="KW-0862">Zinc</keyword>
<keyword evidence="2" id="KW-0645">Protease</keyword>
<organism evidence="8">
    <name type="scientific">marine metagenome</name>
    <dbReference type="NCBI Taxonomy" id="408172"/>
    <lineage>
        <taxon>unclassified sequences</taxon>
        <taxon>metagenomes</taxon>
        <taxon>ecological metagenomes</taxon>
    </lineage>
</organism>
<evidence type="ECO:0000256" key="6">
    <source>
        <dbReference type="ARBA" id="ARBA00023049"/>
    </source>
</evidence>
<evidence type="ECO:0000256" key="5">
    <source>
        <dbReference type="ARBA" id="ARBA00022833"/>
    </source>
</evidence>
<evidence type="ECO:0000256" key="1">
    <source>
        <dbReference type="ARBA" id="ARBA00001947"/>
    </source>
</evidence>
<sequence length="319" mass="36378">NSSEIFDLLSAPDGDVRRDAAEEISRVLRLNVRALTLITNTLIKDKEIEDRWRHFSLPIESRNLENMVENEVVETLIKSVKESYPRLSHRYYSIKARWLGLDQLEYWDRNAPLPEDDDGIITWEDAKKSVLSAYRAFSPKMADIGALFFDNEWIHARVRSGKTPGAFSHPTVPSVHPYILLNYQGRTRDVMTLAHELGHGVHQVLAAGQGALMAETPLTLAETASVFGEQLAFRAMLDSEEDATRRQIMLAGKVEDMLNTVVRQIAFCEFESRLHDLRPDGELTSDAIGELWMDVQRESLGPAIRLHDDYSVYWSYIPH</sequence>
<feature type="domain" description="Peptidase M3A/M3B catalytic" evidence="7">
    <location>
        <begin position="150"/>
        <end position="311"/>
    </location>
</feature>
<dbReference type="SUPFAM" id="SSF55486">
    <property type="entry name" value="Metalloproteases ('zincins'), catalytic domain"/>
    <property type="match status" value="1"/>
</dbReference>